<evidence type="ECO:0000256" key="2">
    <source>
        <dbReference type="ARBA" id="ARBA00022723"/>
    </source>
</evidence>
<dbReference type="GO" id="GO:0000785">
    <property type="term" value="C:chromatin"/>
    <property type="evidence" value="ECO:0007669"/>
    <property type="project" value="TreeGrafter"/>
</dbReference>
<feature type="compositionally biased region" description="Acidic residues" evidence="9">
    <location>
        <begin position="750"/>
        <end position="759"/>
    </location>
</feature>
<dbReference type="PANTHER" id="PTHR40626:SF11">
    <property type="entry name" value="ZINC FINGER PROTEIN YPR022C"/>
    <property type="match status" value="1"/>
</dbReference>
<protein>
    <recommendedName>
        <fullName evidence="10">Xylanolytic transcriptional activator regulatory domain-containing protein</fullName>
    </recommendedName>
</protein>
<keyword evidence="8" id="KW-0539">Nucleus</keyword>
<dbReference type="Proteomes" id="UP000231358">
    <property type="component" value="Unassembled WGS sequence"/>
</dbReference>
<evidence type="ECO:0000256" key="9">
    <source>
        <dbReference type="SAM" id="MobiDB-lite"/>
    </source>
</evidence>
<feature type="compositionally biased region" description="Basic and acidic residues" evidence="9">
    <location>
        <begin position="735"/>
        <end position="749"/>
    </location>
</feature>
<dbReference type="GO" id="GO:0008270">
    <property type="term" value="F:zinc ion binding"/>
    <property type="evidence" value="ECO:0007669"/>
    <property type="project" value="UniProtKB-KW"/>
</dbReference>
<feature type="domain" description="Xylanolytic transcriptional activator regulatory" evidence="10">
    <location>
        <begin position="145"/>
        <end position="320"/>
    </location>
</feature>
<keyword evidence="6" id="KW-0805">Transcription regulation</keyword>
<keyword evidence="3" id="KW-0677">Repeat</keyword>
<sequence>MRPVPPGIFDEQSLETTRSNASVNEALQEASKRLYDVQKVLAGCDKNLGKQASFGKYEMQNLDSSTEQWMGLFHLFIDNDAWDKSDQDQSLMYGLADTQELSNTVSTILGLMKHTSQLRFNNKGHHTMEGAESFFSPTNITLFVSAFFEHSYKGIRFIHKASFTVHTISAPLLLAITLMGATCVSPQDASSAEGYSDVAEYLIFDGPEFSKVLNIDNPSLTRENMEILQAAMLISIIQWSKDDVTIKRRIRTQRFPALVCAARALRLTQVTNDAVSDTESLDLDRYFYRESLVRSMAWLYLMDSHLVVYCRNPPQFKIVEACFGLPWHEELYDTMEPSTLVNASQNATNGGLTLTLKSVIQRLMEKDGGRFEELISHPFTLFGLFLVIASLHCILFDFQALDIGVDLSGPFGSLDVALDRWKQMWDLTYTAMMPSDIRKSGYMVHALELWWLAKKLIQKPTGICPESEFALDSTATFHGMVQELKGFQPNGIDYSTDSSVTTGFRREDNTHQHALEAYKLRDLTSCLERLTLAQLIEVLQAAGNDYVEVRKLVQSKVSEQMDDKTRIYRCEMSDVMGFRSCREAARKAMDEAESRVRFLRLWNSLPDSGNDDFTNMVQLIADHCGAFAHPQTRLNGLTVLCEMCYIFMDLARDDFWEQDRSKYGWDVSIENAMLEIATAMTPAERQAVVDDDDLWSALVYVYQESDEKIFRAFKDVIDEFPKVDTAAEDDGGENDELRSLFEESDHDGEPNEVDMSEAE</sequence>
<evidence type="ECO:0000313" key="11">
    <source>
        <dbReference type="EMBL" id="PIG81395.1"/>
    </source>
</evidence>
<dbReference type="PANTHER" id="PTHR40626">
    <property type="entry name" value="MIP31509P"/>
    <property type="match status" value="1"/>
</dbReference>
<organism evidence="11 12">
    <name type="scientific">Aspergillus arachidicola</name>
    <dbReference type="NCBI Taxonomy" id="656916"/>
    <lineage>
        <taxon>Eukaryota</taxon>
        <taxon>Fungi</taxon>
        <taxon>Dikarya</taxon>
        <taxon>Ascomycota</taxon>
        <taxon>Pezizomycotina</taxon>
        <taxon>Eurotiomycetes</taxon>
        <taxon>Eurotiomycetidae</taxon>
        <taxon>Eurotiales</taxon>
        <taxon>Aspergillaceae</taxon>
        <taxon>Aspergillus</taxon>
        <taxon>Aspergillus subgen. Circumdati</taxon>
    </lineage>
</organism>
<dbReference type="GO" id="GO:0005634">
    <property type="term" value="C:nucleus"/>
    <property type="evidence" value="ECO:0007669"/>
    <property type="project" value="UniProtKB-SubCell"/>
</dbReference>
<keyword evidence="12" id="KW-1185">Reference proteome</keyword>
<proteinExistence type="predicted"/>
<reference evidence="11 12" key="1">
    <citation type="submission" date="2017-05" db="EMBL/GenBank/DDBJ databases">
        <title>Genome sequence for an aflatoxigenic pathogen of Argentinian peanut, Aspergillus arachidicola.</title>
        <authorList>
            <person name="Moore G."/>
            <person name="Beltz S.B."/>
            <person name="Mack B.M."/>
        </authorList>
    </citation>
    <scope>NUCLEOTIDE SEQUENCE [LARGE SCALE GENOMIC DNA]</scope>
    <source>
        <strain evidence="11 12">CBS 117610</strain>
    </source>
</reference>
<gene>
    <name evidence="11" type="ORF">AARAC_005706</name>
</gene>
<feature type="region of interest" description="Disordered" evidence="9">
    <location>
        <begin position="723"/>
        <end position="759"/>
    </location>
</feature>
<dbReference type="Pfam" id="PF04082">
    <property type="entry name" value="Fungal_trans"/>
    <property type="match status" value="1"/>
</dbReference>
<comment type="subcellular location">
    <subcellularLocation>
        <location evidence="1">Nucleus</location>
    </subcellularLocation>
</comment>
<dbReference type="EMBL" id="NEXV01000559">
    <property type="protein sequence ID" value="PIG81395.1"/>
    <property type="molecule type" value="Genomic_DNA"/>
</dbReference>
<comment type="caution">
    <text evidence="11">The sequence shown here is derived from an EMBL/GenBank/DDBJ whole genome shotgun (WGS) entry which is preliminary data.</text>
</comment>
<dbReference type="InterPro" id="IPR051059">
    <property type="entry name" value="VerF-like"/>
</dbReference>
<keyword evidence="5" id="KW-0862">Zinc</keyword>
<keyword evidence="7" id="KW-0804">Transcription</keyword>
<evidence type="ECO:0000256" key="8">
    <source>
        <dbReference type="ARBA" id="ARBA00023242"/>
    </source>
</evidence>
<dbReference type="STRING" id="656916.A0A2G7FM73"/>
<dbReference type="CDD" id="cd12148">
    <property type="entry name" value="fungal_TF_MHR"/>
    <property type="match status" value="1"/>
</dbReference>
<evidence type="ECO:0000256" key="6">
    <source>
        <dbReference type="ARBA" id="ARBA00023015"/>
    </source>
</evidence>
<dbReference type="AlphaFoldDB" id="A0A2G7FM73"/>
<evidence type="ECO:0000259" key="10">
    <source>
        <dbReference type="Pfam" id="PF04082"/>
    </source>
</evidence>
<dbReference type="GO" id="GO:0006351">
    <property type="term" value="P:DNA-templated transcription"/>
    <property type="evidence" value="ECO:0007669"/>
    <property type="project" value="InterPro"/>
</dbReference>
<evidence type="ECO:0000256" key="3">
    <source>
        <dbReference type="ARBA" id="ARBA00022737"/>
    </source>
</evidence>
<keyword evidence="4" id="KW-0863">Zinc-finger</keyword>
<dbReference type="GO" id="GO:0000978">
    <property type="term" value="F:RNA polymerase II cis-regulatory region sequence-specific DNA binding"/>
    <property type="evidence" value="ECO:0007669"/>
    <property type="project" value="InterPro"/>
</dbReference>
<dbReference type="InterPro" id="IPR007219">
    <property type="entry name" value="XnlR_reg_dom"/>
</dbReference>
<name>A0A2G7FM73_9EURO</name>
<evidence type="ECO:0000256" key="7">
    <source>
        <dbReference type="ARBA" id="ARBA00023163"/>
    </source>
</evidence>
<accession>A0A2G7FM73</accession>
<evidence type="ECO:0000256" key="4">
    <source>
        <dbReference type="ARBA" id="ARBA00022771"/>
    </source>
</evidence>
<evidence type="ECO:0000256" key="5">
    <source>
        <dbReference type="ARBA" id="ARBA00022833"/>
    </source>
</evidence>
<evidence type="ECO:0000256" key="1">
    <source>
        <dbReference type="ARBA" id="ARBA00004123"/>
    </source>
</evidence>
<dbReference type="GO" id="GO:0000981">
    <property type="term" value="F:DNA-binding transcription factor activity, RNA polymerase II-specific"/>
    <property type="evidence" value="ECO:0007669"/>
    <property type="project" value="InterPro"/>
</dbReference>
<evidence type="ECO:0000313" key="12">
    <source>
        <dbReference type="Proteomes" id="UP000231358"/>
    </source>
</evidence>
<keyword evidence="2" id="KW-0479">Metal-binding</keyword>